<dbReference type="Pfam" id="PF00498">
    <property type="entry name" value="FHA"/>
    <property type="match status" value="2"/>
</dbReference>
<dbReference type="InterPro" id="IPR053027">
    <property type="entry name" value="AGGF1"/>
</dbReference>
<evidence type="ECO:0000313" key="2">
    <source>
        <dbReference type="EMBL" id="GAG31523.1"/>
    </source>
</evidence>
<dbReference type="InterPro" id="IPR000253">
    <property type="entry name" value="FHA_dom"/>
</dbReference>
<dbReference type="Gene3D" id="2.60.200.20">
    <property type="match status" value="2"/>
</dbReference>
<name>X0X4H0_9ZZZZ</name>
<dbReference type="PROSITE" id="PS50006">
    <property type="entry name" value="FHA_DOMAIN"/>
    <property type="match status" value="1"/>
</dbReference>
<accession>X0X4H0</accession>
<sequence>MTAHADRDKKADATTRYRLTITAGSGLVGTTLALSPDREATIGCGERCSLVVPSSRVAPTHCRLRYEDGEWMLRCEEQPLGEPCVVIANDGRCSEMPLCHGDRIEVGGYRLRFEDATQADDDFSEWLPPITLVVRSGPALPDPRLTALSAETVLIGHSDTALWQLPDRTVSRHHCRIETDGDGWIVRDLGSKNGTYLNGERVSRGRLRHDTRLGIG</sequence>
<dbReference type="PANTHER" id="PTHR23106:SF24">
    <property type="entry name" value="ANGIOGENIC FACTOR WITH G PATCH AND FHA DOMAINS 1"/>
    <property type="match status" value="1"/>
</dbReference>
<reference evidence="2" key="1">
    <citation type="journal article" date="2014" name="Front. Microbiol.">
        <title>High frequency of phylogenetically diverse reductive dehalogenase-homologous genes in deep subseafloor sedimentary metagenomes.</title>
        <authorList>
            <person name="Kawai M."/>
            <person name="Futagami T."/>
            <person name="Toyoda A."/>
            <person name="Takaki Y."/>
            <person name="Nishi S."/>
            <person name="Hori S."/>
            <person name="Arai W."/>
            <person name="Tsubouchi T."/>
            <person name="Morono Y."/>
            <person name="Uchiyama I."/>
            <person name="Ito T."/>
            <person name="Fujiyama A."/>
            <person name="Inagaki F."/>
            <person name="Takami H."/>
        </authorList>
    </citation>
    <scope>NUCLEOTIDE SEQUENCE</scope>
    <source>
        <strain evidence="2">Expedition CK06-06</strain>
    </source>
</reference>
<feature type="non-terminal residue" evidence="2">
    <location>
        <position position="216"/>
    </location>
</feature>
<dbReference type="CDD" id="cd00060">
    <property type="entry name" value="FHA"/>
    <property type="match status" value="2"/>
</dbReference>
<feature type="domain" description="FHA" evidence="1">
    <location>
        <begin position="159"/>
        <end position="202"/>
    </location>
</feature>
<protein>
    <recommendedName>
        <fullName evidence="1">FHA domain-containing protein</fullName>
    </recommendedName>
</protein>
<comment type="caution">
    <text evidence="2">The sequence shown here is derived from an EMBL/GenBank/DDBJ whole genome shotgun (WGS) entry which is preliminary data.</text>
</comment>
<dbReference type="SMART" id="SM00240">
    <property type="entry name" value="FHA"/>
    <property type="match status" value="2"/>
</dbReference>
<gene>
    <name evidence="2" type="ORF">S01H1_68362</name>
</gene>
<dbReference type="AlphaFoldDB" id="X0X4H0"/>
<evidence type="ECO:0000259" key="1">
    <source>
        <dbReference type="PROSITE" id="PS50006"/>
    </source>
</evidence>
<dbReference type="EMBL" id="BARS01045333">
    <property type="protein sequence ID" value="GAG31523.1"/>
    <property type="molecule type" value="Genomic_DNA"/>
</dbReference>
<organism evidence="2">
    <name type="scientific">marine sediment metagenome</name>
    <dbReference type="NCBI Taxonomy" id="412755"/>
    <lineage>
        <taxon>unclassified sequences</taxon>
        <taxon>metagenomes</taxon>
        <taxon>ecological metagenomes</taxon>
    </lineage>
</organism>
<dbReference type="SUPFAM" id="SSF49879">
    <property type="entry name" value="SMAD/FHA domain"/>
    <property type="match status" value="2"/>
</dbReference>
<dbReference type="PANTHER" id="PTHR23106">
    <property type="entry name" value="ANGIOGENIC FACTOR WITH G PATCH AND FHA DOMAINS 1"/>
    <property type="match status" value="1"/>
</dbReference>
<proteinExistence type="predicted"/>
<dbReference type="InterPro" id="IPR008984">
    <property type="entry name" value="SMAD_FHA_dom_sf"/>
</dbReference>